<dbReference type="EMBL" id="MFIX01000250">
    <property type="protein sequence ID" value="OGG00605.1"/>
    <property type="molecule type" value="Genomic_DNA"/>
</dbReference>
<dbReference type="GO" id="GO:0005886">
    <property type="term" value="C:plasma membrane"/>
    <property type="evidence" value="ECO:0007669"/>
    <property type="project" value="UniProtKB-SubCell"/>
</dbReference>
<dbReference type="Pfam" id="PF14849">
    <property type="entry name" value="YidC_periplas"/>
    <property type="match status" value="1"/>
</dbReference>
<evidence type="ECO:0000256" key="13">
    <source>
        <dbReference type="HAMAP-Rule" id="MF_01810"/>
    </source>
</evidence>
<dbReference type="InterPro" id="IPR001708">
    <property type="entry name" value="YidC/ALB3/OXA1/COX18"/>
</dbReference>
<comment type="similarity">
    <text evidence="2 13">Belongs to the OXA1/ALB3/YidC family. Type 1 subfamily.</text>
</comment>
<dbReference type="AlphaFoldDB" id="A0A1F5YKD8"/>
<keyword evidence="8 13" id="KW-1133">Transmembrane helix</keyword>
<dbReference type="PANTHER" id="PTHR12428">
    <property type="entry name" value="OXA1"/>
    <property type="match status" value="1"/>
</dbReference>
<protein>
    <recommendedName>
        <fullName evidence="3 13">Membrane protein insertase YidC</fullName>
    </recommendedName>
    <alternativeName>
        <fullName evidence="12 13">Foldase YidC</fullName>
    </alternativeName>
    <alternativeName>
        <fullName evidence="11 13">Membrane integrase YidC</fullName>
    </alternativeName>
    <alternativeName>
        <fullName evidence="13">Membrane protein YidC</fullName>
    </alternativeName>
</protein>
<dbReference type="Pfam" id="PF02096">
    <property type="entry name" value="60KD_IMP"/>
    <property type="match status" value="1"/>
</dbReference>
<evidence type="ECO:0000256" key="3">
    <source>
        <dbReference type="ARBA" id="ARBA00015325"/>
    </source>
</evidence>
<feature type="compositionally biased region" description="Low complexity" evidence="14">
    <location>
        <begin position="44"/>
        <end position="65"/>
    </location>
</feature>
<feature type="transmembrane region" description="Helical" evidence="13">
    <location>
        <begin position="371"/>
        <end position="391"/>
    </location>
</feature>
<keyword evidence="9 13" id="KW-0472">Membrane</keyword>
<gene>
    <name evidence="13" type="primary">yidC</name>
    <name evidence="17" type="ORF">A3F83_04730</name>
</gene>
<comment type="subunit">
    <text evidence="13">Interacts with the Sec translocase complex via SecD. Specifically interacts with transmembrane segments of nascent integral membrane proteins during membrane integration.</text>
</comment>
<dbReference type="CDD" id="cd19961">
    <property type="entry name" value="EcYidC-like_peri"/>
    <property type="match status" value="1"/>
</dbReference>
<dbReference type="Gene3D" id="2.70.98.90">
    <property type="match status" value="1"/>
</dbReference>
<evidence type="ECO:0000256" key="14">
    <source>
        <dbReference type="SAM" id="MobiDB-lite"/>
    </source>
</evidence>
<feature type="transmembrane region" description="Helical" evidence="13">
    <location>
        <begin position="511"/>
        <end position="535"/>
    </location>
</feature>
<evidence type="ECO:0000256" key="12">
    <source>
        <dbReference type="ARBA" id="ARBA00033342"/>
    </source>
</evidence>
<comment type="subcellular location">
    <subcellularLocation>
        <location evidence="1">Cell inner membrane</location>
        <topology evidence="1">Multi-pass membrane protein</topology>
    </subcellularLocation>
    <subcellularLocation>
        <location evidence="13">Cell membrane</location>
        <topology evidence="13">Multi-pass membrane protein</topology>
    </subcellularLocation>
</comment>
<dbReference type="PRINTS" id="PR01900">
    <property type="entry name" value="YIDCPROTEIN"/>
</dbReference>
<dbReference type="NCBIfam" id="TIGR03593">
    <property type="entry name" value="yidC_nterm"/>
    <property type="match status" value="1"/>
</dbReference>
<organism evidence="17 18">
    <name type="scientific">Candidatus Glassbacteria bacterium RIFCSPLOWO2_12_FULL_58_11</name>
    <dbReference type="NCBI Taxonomy" id="1817867"/>
    <lineage>
        <taxon>Bacteria</taxon>
        <taxon>Candidatus Glassiibacteriota</taxon>
    </lineage>
</organism>
<evidence type="ECO:0000256" key="5">
    <source>
        <dbReference type="ARBA" id="ARBA00022475"/>
    </source>
</evidence>
<evidence type="ECO:0000256" key="9">
    <source>
        <dbReference type="ARBA" id="ARBA00023136"/>
    </source>
</evidence>
<dbReference type="PRINTS" id="PR00701">
    <property type="entry name" value="60KDINNERMP"/>
</dbReference>
<proteinExistence type="inferred from homology"/>
<dbReference type="InterPro" id="IPR028053">
    <property type="entry name" value="Membr_insert_YidC_N"/>
</dbReference>
<feature type="transmembrane region" description="Helical" evidence="13">
    <location>
        <begin position="437"/>
        <end position="461"/>
    </location>
</feature>
<dbReference type="CDD" id="cd20070">
    <property type="entry name" value="5TM_YidC_Alb3"/>
    <property type="match status" value="1"/>
</dbReference>
<feature type="region of interest" description="Disordered" evidence="14">
    <location>
        <begin position="34"/>
        <end position="71"/>
    </location>
</feature>
<keyword evidence="5 13" id="KW-1003">Cell membrane</keyword>
<dbReference type="InterPro" id="IPR019998">
    <property type="entry name" value="Membr_insert_YidC"/>
</dbReference>
<sequence length="584" mass="65990">MEKNVALAMFLIFAIWMTYILIFAPKPKPIPLAESGRDTVETSRAQQRQEAAPGEPAPAAQAGEEPLVKPDTLDFPVDTVVVSSELYEYSFITRGGILSRASLKKFPAFETGKNRGNRSEGPVQLIPPEGSLFLYSRLYLKSLERPIELGSRHFETRTTRLNLSKSKPEGSVEFISTLSGGNEIRIVYTFHNDSYLVGARLYLPDVLYGSAENTLEVALGPTLVSNEKDPKDDHSDYGVVYYDNGEVVRKSLKDLGKSDWAPSGTQSILWGGLKSKYFLASFFVPDKPMSAMHGSGNPESLDLAYRGMFPIPTRPEPIDFSFYLGPQSYEQLTRLNFGLTKLFQYGWAIIQPFCKILLKVLLWMHQWVSNYALILVLFALLYKVVSWPLTIKSTKSQIKMQQIQPLMNELKVKYKDDPKKMQEETLRMYKEYKVNPLGGCLPILVQMPVLIALFYVFRLTIEFRGAEAFGWIHDLSQPDPYYILPVAMGLTQFVMQKLTPTPTDPKMVPMLYIMPVFMVFIFLNFSSGLVFYYTFVNIFQLAQQLYINRRYHAPALAVAGAGQARIPQAGAAAEAKKTKKGRKK</sequence>
<evidence type="ECO:0000256" key="11">
    <source>
        <dbReference type="ARBA" id="ARBA00033245"/>
    </source>
</evidence>
<comment type="function">
    <text evidence="13">Required for the insertion and/or proper folding and/or complex formation of integral membrane proteins into the membrane. Involved in integration of membrane proteins that insert both dependently and independently of the Sec translocase complex, as well as at least some lipoproteins. Aids folding of multispanning membrane proteins.</text>
</comment>
<accession>A0A1F5YKD8</accession>
<keyword evidence="7 13" id="KW-0653">Protein transport</keyword>
<dbReference type="InterPro" id="IPR047196">
    <property type="entry name" value="YidC_ALB_C"/>
</dbReference>
<dbReference type="HAMAP" id="MF_01810">
    <property type="entry name" value="YidC_type1"/>
    <property type="match status" value="1"/>
</dbReference>
<dbReference type="STRING" id="1817867.A3F83_04730"/>
<feature type="domain" description="Membrane insertase YidC/Oxa/ALB C-terminal" evidence="15">
    <location>
        <begin position="371"/>
        <end position="549"/>
    </location>
</feature>
<dbReference type="NCBIfam" id="TIGR03592">
    <property type="entry name" value="yidC_oxa1_cterm"/>
    <property type="match status" value="1"/>
</dbReference>
<evidence type="ECO:0000256" key="10">
    <source>
        <dbReference type="ARBA" id="ARBA00023186"/>
    </source>
</evidence>
<evidence type="ECO:0000256" key="7">
    <source>
        <dbReference type="ARBA" id="ARBA00022927"/>
    </source>
</evidence>
<dbReference type="Proteomes" id="UP000179129">
    <property type="component" value="Unassembled WGS sequence"/>
</dbReference>
<evidence type="ECO:0000259" key="16">
    <source>
        <dbReference type="Pfam" id="PF14849"/>
    </source>
</evidence>
<evidence type="ECO:0000256" key="8">
    <source>
        <dbReference type="ARBA" id="ARBA00022989"/>
    </source>
</evidence>
<comment type="caution">
    <text evidence="17">The sequence shown here is derived from an EMBL/GenBank/DDBJ whole genome shotgun (WGS) entry which is preliminary data.</text>
</comment>
<reference evidence="17 18" key="1">
    <citation type="journal article" date="2016" name="Nat. Commun.">
        <title>Thousands of microbial genomes shed light on interconnected biogeochemical processes in an aquifer system.</title>
        <authorList>
            <person name="Anantharaman K."/>
            <person name="Brown C.T."/>
            <person name="Hug L.A."/>
            <person name="Sharon I."/>
            <person name="Castelle C.J."/>
            <person name="Probst A.J."/>
            <person name="Thomas B.C."/>
            <person name="Singh A."/>
            <person name="Wilkins M.J."/>
            <person name="Karaoz U."/>
            <person name="Brodie E.L."/>
            <person name="Williams K.H."/>
            <person name="Hubbard S.S."/>
            <person name="Banfield J.F."/>
        </authorList>
    </citation>
    <scope>NUCLEOTIDE SEQUENCE [LARGE SCALE GENOMIC DNA]</scope>
</reference>
<evidence type="ECO:0000313" key="17">
    <source>
        <dbReference type="EMBL" id="OGG00605.1"/>
    </source>
</evidence>
<evidence type="ECO:0000256" key="4">
    <source>
        <dbReference type="ARBA" id="ARBA00022448"/>
    </source>
</evidence>
<evidence type="ECO:0000259" key="15">
    <source>
        <dbReference type="Pfam" id="PF02096"/>
    </source>
</evidence>
<dbReference type="GO" id="GO:0032977">
    <property type="term" value="F:membrane insertase activity"/>
    <property type="evidence" value="ECO:0007669"/>
    <property type="project" value="InterPro"/>
</dbReference>
<name>A0A1F5YKD8_9BACT</name>
<keyword evidence="6 13" id="KW-0812">Transmembrane</keyword>
<dbReference type="GO" id="GO:0015031">
    <property type="term" value="P:protein transport"/>
    <property type="evidence" value="ECO:0007669"/>
    <property type="project" value="UniProtKB-KW"/>
</dbReference>
<feature type="domain" description="Membrane insertase YidC N-terminal" evidence="16">
    <location>
        <begin position="80"/>
        <end position="352"/>
    </location>
</feature>
<keyword evidence="10 13" id="KW-0143">Chaperone</keyword>
<dbReference type="GO" id="GO:0051205">
    <property type="term" value="P:protein insertion into membrane"/>
    <property type="evidence" value="ECO:0007669"/>
    <property type="project" value="TreeGrafter"/>
</dbReference>
<keyword evidence="4 13" id="KW-0813">Transport</keyword>
<feature type="transmembrane region" description="Helical" evidence="13">
    <location>
        <begin position="6"/>
        <end position="24"/>
    </location>
</feature>
<evidence type="ECO:0000256" key="2">
    <source>
        <dbReference type="ARBA" id="ARBA00010527"/>
    </source>
</evidence>
<evidence type="ECO:0000313" key="18">
    <source>
        <dbReference type="Proteomes" id="UP000179129"/>
    </source>
</evidence>
<dbReference type="InterPro" id="IPR028055">
    <property type="entry name" value="YidC/Oxa/ALB_C"/>
</dbReference>
<evidence type="ECO:0000256" key="6">
    <source>
        <dbReference type="ARBA" id="ARBA00022692"/>
    </source>
</evidence>
<dbReference type="PANTHER" id="PTHR12428:SF65">
    <property type="entry name" value="CYTOCHROME C OXIDASE ASSEMBLY PROTEIN COX18, MITOCHONDRIAL"/>
    <property type="match status" value="1"/>
</dbReference>
<evidence type="ECO:0000256" key="1">
    <source>
        <dbReference type="ARBA" id="ARBA00004429"/>
    </source>
</evidence>
<dbReference type="InterPro" id="IPR038221">
    <property type="entry name" value="YidC_periplasmic_sf"/>
</dbReference>